<accession>A0ABV9GUY8</accession>
<dbReference type="Proteomes" id="UP001595967">
    <property type="component" value="Unassembled WGS sequence"/>
</dbReference>
<evidence type="ECO:0000256" key="3">
    <source>
        <dbReference type="ARBA" id="ARBA00023163"/>
    </source>
</evidence>
<dbReference type="EMBL" id="JBHSEW010000001">
    <property type="protein sequence ID" value="MFC4620944.1"/>
    <property type="molecule type" value="Genomic_DNA"/>
</dbReference>
<evidence type="ECO:0000259" key="4">
    <source>
        <dbReference type="PROSITE" id="PS50943"/>
    </source>
</evidence>
<dbReference type="Gene3D" id="1.10.260.40">
    <property type="entry name" value="lambda repressor-like DNA-binding domains"/>
    <property type="match status" value="1"/>
</dbReference>
<dbReference type="PANTHER" id="PTHR46797:SF23">
    <property type="entry name" value="HTH-TYPE TRANSCRIPTIONAL REGULATOR SUTR"/>
    <property type="match status" value="1"/>
</dbReference>
<dbReference type="PROSITE" id="PS50943">
    <property type="entry name" value="HTH_CROC1"/>
    <property type="match status" value="1"/>
</dbReference>
<protein>
    <submittedName>
        <fullName evidence="5">Helix-turn-helix domain-containing protein</fullName>
    </submittedName>
</protein>
<dbReference type="InterPro" id="IPR010982">
    <property type="entry name" value="Lambda_DNA-bd_dom_sf"/>
</dbReference>
<dbReference type="InterPro" id="IPR050807">
    <property type="entry name" value="TransReg_Diox_bact_type"/>
</dbReference>
<sequence length="98" mass="10705">MALTSPSEERSPVLVAFGRTVRHLRKAQGFSQEAFADECGIDRSYMGGVERGERNIALINIAKIISGLGMQPSEFFQALDAAQGQPPGAQPHTHLRQR</sequence>
<dbReference type="InterPro" id="IPR001387">
    <property type="entry name" value="Cro/C1-type_HTH"/>
</dbReference>
<evidence type="ECO:0000313" key="6">
    <source>
        <dbReference type="Proteomes" id="UP001595967"/>
    </source>
</evidence>
<evidence type="ECO:0000256" key="1">
    <source>
        <dbReference type="ARBA" id="ARBA00023015"/>
    </source>
</evidence>
<keyword evidence="6" id="KW-1185">Reference proteome</keyword>
<feature type="domain" description="HTH cro/C1-type" evidence="4">
    <location>
        <begin position="21"/>
        <end position="75"/>
    </location>
</feature>
<dbReference type="CDD" id="cd00093">
    <property type="entry name" value="HTH_XRE"/>
    <property type="match status" value="1"/>
</dbReference>
<keyword evidence="2" id="KW-0238">DNA-binding</keyword>
<keyword evidence="1" id="KW-0805">Transcription regulation</keyword>
<organism evidence="5 6">
    <name type="scientific">Comamonas nitrativorans</name>
    <dbReference type="NCBI Taxonomy" id="108437"/>
    <lineage>
        <taxon>Bacteria</taxon>
        <taxon>Pseudomonadati</taxon>
        <taxon>Pseudomonadota</taxon>
        <taxon>Betaproteobacteria</taxon>
        <taxon>Burkholderiales</taxon>
        <taxon>Comamonadaceae</taxon>
        <taxon>Comamonas</taxon>
    </lineage>
</organism>
<dbReference type="SMART" id="SM00530">
    <property type="entry name" value="HTH_XRE"/>
    <property type="match status" value="1"/>
</dbReference>
<keyword evidence="3" id="KW-0804">Transcription</keyword>
<dbReference type="PANTHER" id="PTHR46797">
    <property type="entry name" value="HTH-TYPE TRANSCRIPTIONAL REGULATOR"/>
    <property type="match status" value="1"/>
</dbReference>
<reference evidence="6" key="1">
    <citation type="journal article" date="2019" name="Int. J. Syst. Evol. Microbiol.">
        <title>The Global Catalogue of Microorganisms (GCM) 10K type strain sequencing project: providing services to taxonomists for standard genome sequencing and annotation.</title>
        <authorList>
            <consortium name="The Broad Institute Genomics Platform"/>
            <consortium name="The Broad Institute Genome Sequencing Center for Infectious Disease"/>
            <person name="Wu L."/>
            <person name="Ma J."/>
        </authorList>
    </citation>
    <scope>NUCLEOTIDE SEQUENCE [LARGE SCALE GENOMIC DNA]</scope>
    <source>
        <strain evidence="6">JCM 11650</strain>
    </source>
</reference>
<proteinExistence type="predicted"/>
<name>A0ABV9GUY8_9BURK</name>
<dbReference type="Pfam" id="PF01381">
    <property type="entry name" value="HTH_3"/>
    <property type="match status" value="1"/>
</dbReference>
<evidence type="ECO:0000313" key="5">
    <source>
        <dbReference type="EMBL" id="MFC4620944.1"/>
    </source>
</evidence>
<dbReference type="SUPFAM" id="SSF47413">
    <property type="entry name" value="lambda repressor-like DNA-binding domains"/>
    <property type="match status" value="1"/>
</dbReference>
<gene>
    <name evidence="5" type="ORF">ACFO3A_01750</name>
</gene>
<dbReference type="RefSeq" id="WP_377723418.1">
    <property type="nucleotide sequence ID" value="NZ_JBHSEW010000001.1"/>
</dbReference>
<comment type="caution">
    <text evidence="5">The sequence shown here is derived from an EMBL/GenBank/DDBJ whole genome shotgun (WGS) entry which is preliminary data.</text>
</comment>
<evidence type="ECO:0000256" key="2">
    <source>
        <dbReference type="ARBA" id="ARBA00023125"/>
    </source>
</evidence>